<evidence type="ECO:0000313" key="1">
    <source>
        <dbReference type="EMBL" id="OGZ12037.1"/>
    </source>
</evidence>
<dbReference type="Proteomes" id="UP000178636">
    <property type="component" value="Unassembled WGS sequence"/>
</dbReference>
<proteinExistence type="predicted"/>
<evidence type="ECO:0000313" key="2">
    <source>
        <dbReference type="Proteomes" id="UP000178636"/>
    </source>
</evidence>
<protein>
    <submittedName>
        <fullName evidence="1">Uncharacterized protein</fullName>
    </submittedName>
</protein>
<organism evidence="1 2">
    <name type="scientific">Candidatus Lloydbacteria bacterium RIFCSPHIGHO2_02_FULL_54_17</name>
    <dbReference type="NCBI Taxonomy" id="1798664"/>
    <lineage>
        <taxon>Bacteria</taxon>
        <taxon>Candidatus Lloydiibacteriota</taxon>
    </lineage>
</organism>
<dbReference type="AlphaFoldDB" id="A0A1G2DEG8"/>
<name>A0A1G2DEG8_9BACT</name>
<accession>A0A1G2DEG8</accession>
<reference evidence="1 2" key="1">
    <citation type="journal article" date="2016" name="Nat. Commun.">
        <title>Thousands of microbial genomes shed light on interconnected biogeochemical processes in an aquifer system.</title>
        <authorList>
            <person name="Anantharaman K."/>
            <person name="Brown C.T."/>
            <person name="Hug L.A."/>
            <person name="Sharon I."/>
            <person name="Castelle C.J."/>
            <person name="Probst A.J."/>
            <person name="Thomas B.C."/>
            <person name="Singh A."/>
            <person name="Wilkins M.J."/>
            <person name="Karaoz U."/>
            <person name="Brodie E.L."/>
            <person name="Williams K.H."/>
            <person name="Hubbard S.S."/>
            <person name="Banfield J.F."/>
        </authorList>
    </citation>
    <scope>NUCLEOTIDE SEQUENCE [LARGE SCALE GENOMIC DNA]</scope>
</reference>
<dbReference type="EMBL" id="MHLO01000025">
    <property type="protein sequence ID" value="OGZ12037.1"/>
    <property type="molecule type" value="Genomic_DNA"/>
</dbReference>
<comment type="caution">
    <text evidence="1">The sequence shown here is derived from an EMBL/GenBank/DDBJ whole genome shotgun (WGS) entry which is preliminary data.</text>
</comment>
<gene>
    <name evidence="1" type="ORF">A3C93_04530</name>
</gene>
<dbReference type="STRING" id="1798664.A3C93_04530"/>
<sequence length="62" mass="6955">MAKGLSLALKGEAWVGTRAARPFEQFSEIAKRCTVHVMEDLEEVGHLWKGGALVFDKLQQNR</sequence>